<evidence type="ECO:0000256" key="7">
    <source>
        <dbReference type="ARBA" id="ARBA00023065"/>
    </source>
</evidence>
<dbReference type="GO" id="GO:0005227">
    <property type="term" value="F:calcium-activated cation channel activity"/>
    <property type="evidence" value="ECO:0007669"/>
    <property type="project" value="InterPro"/>
</dbReference>
<feature type="transmembrane region" description="Helical" evidence="10">
    <location>
        <begin position="456"/>
        <end position="476"/>
    </location>
</feature>
<evidence type="ECO:0000259" key="11">
    <source>
        <dbReference type="Pfam" id="PF02714"/>
    </source>
</evidence>
<evidence type="ECO:0000256" key="6">
    <source>
        <dbReference type="ARBA" id="ARBA00022989"/>
    </source>
</evidence>
<feature type="domain" description="CSC1/OSCA1-like 7TM region" evidence="11">
    <location>
        <begin position="362"/>
        <end position="633"/>
    </location>
</feature>
<sequence length="709" mass="80232">MEFSSFLTSLGTSFLIFVVLMLLFTWLSAKPENDVVYYPNRILKGLDPGLRTRNPVSWIKEALSSTEADIISVSGVDTAVYFVYLTTVLTILVVSGIVLLPMLLPVSITDHSVRLTNTTSNGTFNQLDQLSMGHVGQSSPRLWAYVIGVYLVSIVTYYLLWKAYKHVSDLRATALMSPEIRVEQFAILVRDIPNPPEGETRKEQVDSYFRSIYPDTFFRSMVVTDTKEVNKIWEELEGYRRKLARAESLYLRSKTVGNPEGVRPTNRIGFLGVCGKQVDTIEYCNEKINELIPKLEAEQKTTLRERQLSSALVFFSSRVAAASAAQCLHAPMVDTWTVMEAPEPRQLIWSNLSLHFYEREVRKYVVYIIVALTVVFYMIPIGIISAFTTLKNLMKLLPFIKPVVKITVIRTVLEAYLPQIALIIFLALLPKLLMCLSKAEGIPTESHAVRATSGKYFYFTVLNVFIGVTLGATLFSTIKEVEGHPNTIISLLAASLPANATFFLTYVALKFFVGYGLELSRIIPLIVYHLKKKYLCKTEAELREAWAPGDLGYATRVPSDMLIVTIVLCYSAIAPLIIPFGVVYFALGWLVLRNQALKVYVPSFESYGRMWPHIHTRILAALVLYQLTMLGYFGVKRFYYTPILFLLPIASLIFAFICSKKFYRFFQHTALEVAGRELKESPNMERVFRSFVPLSLSTDKVDYDHLGDA</sequence>
<accession>A0A7C9CKC8</accession>
<comment type="similarity">
    <text evidence="2">Belongs to the CSC1 (TC 1.A.17) family.</text>
</comment>
<evidence type="ECO:0000256" key="10">
    <source>
        <dbReference type="SAM" id="Phobius"/>
    </source>
</evidence>
<evidence type="ECO:0000256" key="9">
    <source>
        <dbReference type="ARBA" id="ARBA00023303"/>
    </source>
</evidence>
<keyword evidence="9" id="KW-0407">Ion channel</keyword>
<feature type="domain" description="CSC1/OSCA1-like cytosolic" evidence="13">
    <location>
        <begin position="184"/>
        <end position="351"/>
    </location>
</feature>
<comment type="subcellular location">
    <subcellularLocation>
        <location evidence="1">Membrane</location>
        <topology evidence="1">Multi-pass membrane protein</topology>
    </subcellularLocation>
</comment>
<reference evidence="14" key="1">
    <citation type="journal article" date="2013" name="J. Plant Res.">
        <title>Effect of fungi and light on seed germination of three Opuntia species from semiarid lands of central Mexico.</title>
        <authorList>
            <person name="Delgado-Sanchez P."/>
            <person name="Jimenez-Bremont J.F."/>
            <person name="Guerrero-Gonzalez Mde L."/>
            <person name="Flores J."/>
        </authorList>
    </citation>
    <scope>NUCLEOTIDE SEQUENCE</scope>
    <source>
        <tissue evidence="14">Cladode</tissue>
    </source>
</reference>
<feature type="transmembrane region" description="Helical" evidence="10">
    <location>
        <begin position="364"/>
        <end position="387"/>
    </location>
</feature>
<dbReference type="InterPro" id="IPR032880">
    <property type="entry name" value="CSC1/OSCA1-like_N"/>
</dbReference>
<proteinExistence type="inferred from homology"/>
<feature type="transmembrane region" description="Helical" evidence="10">
    <location>
        <begin position="408"/>
        <end position="429"/>
    </location>
</feature>
<keyword evidence="5" id="KW-0106">Calcium</keyword>
<evidence type="ECO:0008006" key="15">
    <source>
        <dbReference type="Google" id="ProtNLM"/>
    </source>
</evidence>
<evidence type="ECO:0000256" key="2">
    <source>
        <dbReference type="ARBA" id="ARBA00007779"/>
    </source>
</evidence>
<evidence type="ECO:0000256" key="3">
    <source>
        <dbReference type="ARBA" id="ARBA00022448"/>
    </source>
</evidence>
<dbReference type="PANTHER" id="PTHR13018">
    <property type="entry name" value="PROBABLE MEMBRANE PROTEIN DUF221-RELATED"/>
    <property type="match status" value="1"/>
</dbReference>
<feature type="transmembrane region" description="Helical" evidence="10">
    <location>
        <begin position="142"/>
        <end position="161"/>
    </location>
</feature>
<evidence type="ECO:0000259" key="13">
    <source>
        <dbReference type="Pfam" id="PF14703"/>
    </source>
</evidence>
<evidence type="ECO:0000256" key="4">
    <source>
        <dbReference type="ARBA" id="ARBA00022692"/>
    </source>
</evidence>
<evidence type="ECO:0000259" key="12">
    <source>
        <dbReference type="Pfam" id="PF13967"/>
    </source>
</evidence>
<evidence type="ECO:0000256" key="1">
    <source>
        <dbReference type="ARBA" id="ARBA00004141"/>
    </source>
</evidence>
<feature type="transmembrane region" description="Helical" evidence="10">
    <location>
        <begin position="561"/>
        <end position="592"/>
    </location>
</feature>
<keyword evidence="3" id="KW-0813">Transport</keyword>
<feature type="transmembrane region" description="Helical" evidence="10">
    <location>
        <begin position="6"/>
        <end position="27"/>
    </location>
</feature>
<feature type="transmembrane region" description="Helical" evidence="10">
    <location>
        <begin position="613"/>
        <end position="633"/>
    </location>
</feature>
<dbReference type="InterPro" id="IPR027815">
    <property type="entry name" value="CSC1/OSCA1-like_cyt"/>
</dbReference>
<reference evidence="14" key="2">
    <citation type="submission" date="2020-07" db="EMBL/GenBank/DDBJ databases">
        <authorList>
            <person name="Vera ALvarez R."/>
            <person name="Arias-Moreno D.M."/>
            <person name="Jimenez-Jacinto V."/>
            <person name="Jimenez-Bremont J.F."/>
            <person name="Swaminathan K."/>
            <person name="Moose S.P."/>
            <person name="Guerrero-Gonzalez M.L."/>
            <person name="Marino-Ramirez L."/>
            <person name="Landsman D."/>
            <person name="Rodriguez-Kessler M."/>
            <person name="Delgado-Sanchez P."/>
        </authorList>
    </citation>
    <scope>NUCLEOTIDE SEQUENCE</scope>
    <source>
        <tissue evidence="14">Cladode</tissue>
    </source>
</reference>
<organism evidence="14">
    <name type="scientific">Opuntia streptacantha</name>
    <name type="common">Prickly pear cactus</name>
    <name type="synonym">Opuntia cardona</name>
    <dbReference type="NCBI Taxonomy" id="393608"/>
    <lineage>
        <taxon>Eukaryota</taxon>
        <taxon>Viridiplantae</taxon>
        <taxon>Streptophyta</taxon>
        <taxon>Embryophyta</taxon>
        <taxon>Tracheophyta</taxon>
        <taxon>Spermatophyta</taxon>
        <taxon>Magnoliopsida</taxon>
        <taxon>eudicotyledons</taxon>
        <taxon>Gunneridae</taxon>
        <taxon>Pentapetalae</taxon>
        <taxon>Caryophyllales</taxon>
        <taxon>Cactineae</taxon>
        <taxon>Cactaceae</taxon>
        <taxon>Opuntioideae</taxon>
        <taxon>Opuntia</taxon>
    </lineage>
</organism>
<dbReference type="AlphaFoldDB" id="A0A7C9CKC8"/>
<feature type="domain" description="CSC1/OSCA1-like N-terminal transmembrane" evidence="12">
    <location>
        <begin position="5"/>
        <end position="162"/>
    </location>
</feature>
<protein>
    <recommendedName>
        <fullName evidence="15">CSC1-like protein ERD4</fullName>
    </recommendedName>
</protein>
<dbReference type="GO" id="GO:0005886">
    <property type="term" value="C:plasma membrane"/>
    <property type="evidence" value="ECO:0007669"/>
    <property type="project" value="TreeGrafter"/>
</dbReference>
<evidence type="ECO:0000313" key="14">
    <source>
        <dbReference type="EMBL" id="MBA4617545.1"/>
    </source>
</evidence>
<feature type="transmembrane region" description="Helical" evidence="10">
    <location>
        <begin position="81"/>
        <end position="104"/>
    </location>
</feature>
<dbReference type="Pfam" id="PF02714">
    <property type="entry name" value="RSN1_7TM"/>
    <property type="match status" value="1"/>
</dbReference>
<keyword evidence="6 10" id="KW-1133">Transmembrane helix</keyword>
<evidence type="ECO:0000256" key="8">
    <source>
        <dbReference type="ARBA" id="ARBA00023136"/>
    </source>
</evidence>
<keyword evidence="4 10" id="KW-0812">Transmembrane</keyword>
<keyword evidence="7" id="KW-0406">Ion transport</keyword>
<dbReference type="PANTHER" id="PTHR13018:SF100">
    <property type="entry name" value="CSC1-LIKE PROTEIN ERD4"/>
    <property type="match status" value="1"/>
</dbReference>
<dbReference type="Pfam" id="PF13967">
    <property type="entry name" value="RSN1_TM"/>
    <property type="match status" value="1"/>
</dbReference>
<dbReference type="EMBL" id="GISG01016931">
    <property type="protein sequence ID" value="MBA4617545.1"/>
    <property type="molecule type" value="Transcribed_RNA"/>
</dbReference>
<dbReference type="InterPro" id="IPR045122">
    <property type="entry name" value="Csc1-like"/>
</dbReference>
<feature type="transmembrane region" description="Helical" evidence="10">
    <location>
        <begin position="639"/>
        <end position="658"/>
    </location>
</feature>
<keyword evidence="8 10" id="KW-0472">Membrane</keyword>
<feature type="transmembrane region" description="Helical" evidence="10">
    <location>
        <begin position="488"/>
        <end position="509"/>
    </location>
</feature>
<dbReference type="InterPro" id="IPR003864">
    <property type="entry name" value="CSC1/OSCA1-like_7TM"/>
</dbReference>
<evidence type="ECO:0000256" key="5">
    <source>
        <dbReference type="ARBA" id="ARBA00022837"/>
    </source>
</evidence>
<name>A0A7C9CKC8_OPUST</name>
<dbReference type="Pfam" id="PF14703">
    <property type="entry name" value="PHM7_cyt"/>
    <property type="match status" value="1"/>
</dbReference>